<name>A0A2T5M8H6_9EURO</name>
<protein>
    <submittedName>
        <fullName evidence="2">Uncharacterized protein</fullName>
    </submittedName>
</protein>
<dbReference type="RefSeq" id="XP_040756218.1">
    <property type="nucleotide sequence ID" value="XM_040896399.1"/>
</dbReference>
<dbReference type="EMBL" id="MSFN02000001">
    <property type="protein sequence ID" value="PTU24826.1"/>
    <property type="molecule type" value="Genomic_DNA"/>
</dbReference>
<reference evidence="2 3" key="1">
    <citation type="journal article" date="2018" name="Proc. Natl. Acad. Sci. U.S.A.">
        <title>Linking secondary metabolites to gene clusters through genome sequencing of six diverse Aspergillus species.</title>
        <authorList>
            <person name="Kaerboelling I."/>
            <person name="Vesth T.C."/>
            <person name="Frisvad J.C."/>
            <person name="Nybo J.L."/>
            <person name="Theobald S."/>
            <person name="Kuo A."/>
            <person name="Bowyer P."/>
            <person name="Matsuda Y."/>
            <person name="Mondo S."/>
            <person name="Lyhne E.K."/>
            <person name="Kogle M.E."/>
            <person name="Clum A."/>
            <person name="Lipzen A."/>
            <person name="Salamov A."/>
            <person name="Ngan C.Y."/>
            <person name="Daum C."/>
            <person name="Chiniquy J."/>
            <person name="Barry K."/>
            <person name="LaButti K."/>
            <person name="Haridas S."/>
            <person name="Simmons B.A."/>
            <person name="Magnuson J.K."/>
            <person name="Mortensen U.H."/>
            <person name="Larsen T.O."/>
            <person name="Grigoriev I.V."/>
            <person name="Baker S.E."/>
            <person name="Andersen M.R."/>
        </authorList>
    </citation>
    <scope>NUCLEOTIDE SEQUENCE [LARGE SCALE GENOMIC DNA]</scope>
    <source>
        <strain evidence="2 3">IBT 24754</strain>
    </source>
</reference>
<evidence type="ECO:0000313" key="3">
    <source>
        <dbReference type="Proteomes" id="UP000244073"/>
    </source>
</evidence>
<dbReference type="VEuPathDB" id="FungiDB:P175DRAFT_0497936"/>
<evidence type="ECO:0000313" key="2">
    <source>
        <dbReference type="EMBL" id="PTU24826.1"/>
    </source>
</evidence>
<feature type="region of interest" description="Disordered" evidence="1">
    <location>
        <begin position="1"/>
        <end position="29"/>
    </location>
</feature>
<evidence type="ECO:0000256" key="1">
    <source>
        <dbReference type="SAM" id="MobiDB-lite"/>
    </source>
</evidence>
<sequence length="60" mass="6513">MSSEPLVRNFQQLSRRDGPLVGGEGLLPGQTTSERRWQAALLAILASQFTEYSDGFSVGS</sequence>
<dbReference type="Proteomes" id="UP000244073">
    <property type="component" value="Unassembled WGS sequence"/>
</dbReference>
<comment type="caution">
    <text evidence="2">The sequence shown here is derived from an EMBL/GenBank/DDBJ whole genome shotgun (WGS) entry which is preliminary data.</text>
</comment>
<feature type="compositionally biased region" description="Polar residues" evidence="1">
    <location>
        <begin position="1"/>
        <end position="13"/>
    </location>
</feature>
<accession>A0A2T5M8H6</accession>
<dbReference type="GeneID" id="63813281"/>
<proteinExistence type="predicted"/>
<dbReference type="AlphaFoldDB" id="A0A2T5M8H6"/>
<gene>
    <name evidence="2" type="ORF">P175DRAFT_0497936</name>
</gene>
<organism evidence="2 3">
    <name type="scientific">Aspergillus ochraceoroseus IBT 24754</name>
    <dbReference type="NCBI Taxonomy" id="1392256"/>
    <lineage>
        <taxon>Eukaryota</taxon>
        <taxon>Fungi</taxon>
        <taxon>Dikarya</taxon>
        <taxon>Ascomycota</taxon>
        <taxon>Pezizomycotina</taxon>
        <taxon>Eurotiomycetes</taxon>
        <taxon>Eurotiomycetidae</taxon>
        <taxon>Eurotiales</taxon>
        <taxon>Aspergillaceae</taxon>
        <taxon>Aspergillus</taxon>
        <taxon>Aspergillus subgen. Nidulantes</taxon>
    </lineage>
</organism>